<proteinExistence type="predicted"/>
<keyword evidence="1" id="KW-1133">Transmembrane helix</keyword>
<accession>M5F931</accession>
<dbReference type="STRING" id="1297569.MESS2_740028"/>
<dbReference type="EMBL" id="CAUM01000144">
    <property type="protein sequence ID" value="CCV08401.1"/>
    <property type="molecule type" value="Genomic_DNA"/>
</dbReference>
<dbReference type="RefSeq" id="WP_008877275.1">
    <property type="nucleotide sequence ID" value="NZ_CAUM01000144.1"/>
</dbReference>
<organism evidence="2 3">
    <name type="scientific">Mesorhizobium metallidurans STM 2683</name>
    <dbReference type="NCBI Taxonomy" id="1297569"/>
    <lineage>
        <taxon>Bacteria</taxon>
        <taxon>Pseudomonadati</taxon>
        <taxon>Pseudomonadota</taxon>
        <taxon>Alphaproteobacteria</taxon>
        <taxon>Hyphomicrobiales</taxon>
        <taxon>Phyllobacteriaceae</taxon>
        <taxon>Mesorhizobium</taxon>
    </lineage>
</organism>
<dbReference type="Proteomes" id="UP000012062">
    <property type="component" value="Unassembled WGS sequence"/>
</dbReference>
<protein>
    <submittedName>
        <fullName evidence="2">Uncharacterized protein</fullName>
    </submittedName>
</protein>
<keyword evidence="1" id="KW-0812">Transmembrane</keyword>
<sequence>MQSLGMTTLIYTLIPVSAAIIGAAIAAYRRPGPIVVSAIQHFRGRRGLCRGSGRNLA</sequence>
<evidence type="ECO:0000256" key="1">
    <source>
        <dbReference type="SAM" id="Phobius"/>
    </source>
</evidence>
<gene>
    <name evidence="2" type="ORF">MESS2_740028</name>
</gene>
<dbReference type="AlphaFoldDB" id="M5F931"/>
<evidence type="ECO:0000313" key="2">
    <source>
        <dbReference type="EMBL" id="CCV08401.1"/>
    </source>
</evidence>
<comment type="caution">
    <text evidence="2">The sequence shown here is derived from an EMBL/GenBank/DDBJ whole genome shotgun (WGS) entry which is preliminary data.</text>
</comment>
<keyword evidence="1" id="KW-0472">Membrane</keyword>
<name>M5F931_9HYPH</name>
<keyword evidence="3" id="KW-1185">Reference proteome</keyword>
<reference evidence="2 3" key="1">
    <citation type="submission" date="2013-02" db="EMBL/GenBank/DDBJ databases">
        <authorList>
            <person name="Genoscope - CEA"/>
        </authorList>
    </citation>
    <scope>NUCLEOTIDE SEQUENCE [LARGE SCALE GENOMIC DNA]</scope>
    <source>
        <strain evidence="2 3">STM 2683</strain>
    </source>
</reference>
<feature type="transmembrane region" description="Helical" evidence="1">
    <location>
        <begin position="6"/>
        <end position="28"/>
    </location>
</feature>
<evidence type="ECO:0000313" key="3">
    <source>
        <dbReference type="Proteomes" id="UP000012062"/>
    </source>
</evidence>